<evidence type="ECO:0008006" key="3">
    <source>
        <dbReference type="Google" id="ProtNLM"/>
    </source>
</evidence>
<accession>A0ABS6UT78</accession>
<organism evidence="1 2">
    <name type="scientific">Pseudonocardia abyssalis</name>
    <dbReference type="NCBI Taxonomy" id="2792008"/>
    <lineage>
        <taxon>Bacteria</taxon>
        <taxon>Bacillati</taxon>
        <taxon>Actinomycetota</taxon>
        <taxon>Actinomycetes</taxon>
        <taxon>Pseudonocardiales</taxon>
        <taxon>Pseudonocardiaceae</taxon>
        <taxon>Pseudonocardia</taxon>
    </lineage>
</organism>
<dbReference type="Proteomes" id="UP000694287">
    <property type="component" value="Unassembled WGS sequence"/>
</dbReference>
<gene>
    <name evidence="1" type="ORF">I4I81_14500</name>
</gene>
<name>A0ABS6UT78_9PSEU</name>
<reference evidence="1 2" key="1">
    <citation type="submission" date="2020-11" db="EMBL/GenBank/DDBJ databases">
        <title>Pseudonocardia abyssalis sp. nov. and Pseudonocardia oceani sp. nov., description and phylogenomic analysis of two novel actinomycetes isolated from the deep Southern Ocean.</title>
        <authorList>
            <person name="Parra J."/>
        </authorList>
    </citation>
    <scope>NUCLEOTIDE SEQUENCE [LARGE SCALE GENOMIC DNA]</scope>
    <source>
        <strain evidence="1 2">KRD-168</strain>
    </source>
</reference>
<protein>
    <recommendedName>
        <fullName evidence="3">Roadblock/LAMTOR2 domain-containing protein</fullName>
    </recommendedName>
</protein>
<dbReference type="EMBL" id="JADQDK010000001">
    <property type="protein sequence ID" value="MBW0135460.1"/>
    <property type="molecule type" value="Genomic_DNA"/>
</dbReference>
<comment type="caution">
    <text evidence="1">The sequence shown here is derived from an EMBL/GenBank/DDBJ whole genome shotgun (WGS) entry which is preliminary data.</text>
</comment>
<sequence length="164" mass="17305">MARRVGRWSPASSPRPSGEFAAAGREFAVAVRLRCRAAGPSWSRPLRVRTPAGRAQHQHLADALDTVAAATSTAPESDLISLLTLCEGVTRRFEAISTAAVAVVDNQGTFLTRGYPSTAAALSDLLSWEHRDARRFVAAATDVHARTTLSGAQGCDTSKSSTAS</sequence>
<evidence type="ECO:0000313" key="2">
    <source>
        <dbReference type="Proteomes" id="UP000694287"/>
    </source>
</evidence>
<keyword evidence="2" id="KW-1185">Reference proteome</keyword>
<proteinExistence type="predicted"/>
<evidence type="ECO:0000313" key="1">
    <source>
        <dbReference type="EMBL" id="MBW0135460.1"/>
    </source>
</evidence>
<dbReference type="RefSeq" id="WP_218601357.1">
    <property type="nucleotide sequence ID" value="NZ_JADQDJ010000018.1"/>
</dbReference>